<keyword evidence="1" id="KW-1133">Transmembrane helix</keyword>
<gene>
    <name evidence="2" type="ORF">JEQ47_13435</name>
</gene>
<dbReference type="AlphaFoldDB" id="A0A934IS04"/>
<protein>
    <submittedName>
        <fullName evidence="2">Uncharacterized protein</fullName>
    </submittedName>
</protein>
<organism evidence="2 3">
    <name type="scientific">Devosia sediminis</name>
    <dbReference type="NCBI Taxonomy" id="2798801"/>
    <lineage>
        <taxon>Bacteria</taxon>
        <taxon>Pseudomonadati</taxon>
        <taxon>Pseudomonadota</taxon>
        <taxon>Alphaproteobacteria</taxon>
        <taxon>Hyphomicrobiales</taxon>
        <taxon>Devosiaceae</taxon>
        <taxon>Devosia</taxon>
    </lineage>
</organism>
<feature type="transmembrane region" description="Helical" evidence="1">
    <location>
        <begin position="169"/>
        <end position="187"/>
    </location>
</feature>
<evidence type="ECO:0000313" key="2">
    <source>
        <dbReference type="EMBL" id="MBJ3785723.1"/>
    </source>
</evidence>
<proteinExistence type="predicted"/>
<feature type="transmembrane region" description="Helical" evidence="1">
    <location>
        <begin position="115"/>
        <end position="134"/>
    </location>
</feature>
<name>A0A934IS04_9HYPH</name>
<dbReference type="RefSeq" id="WP_198876954.1">
    <property type="nucleotide sequence ID" value="NZ_JAEKMH010000003.1"/>
</dbReference>
<reference evidence="2" key="1">
    <citation type="submission" date="2020-12" db="EMBL/GenBank/DDBJ databases">
        <title>Devosia sp. MSA67 isolated from Mo River.</title>
        <authorList>
            <person name="Ma F."/>
            <person name="Zi Z."/>
        </authorList>
    </citation>
    <scope>NUCLEOTIDE SEQUENCE</scope>
    <source>
        <strain evidence="2">MSA67</strain>
    </source>
</reference>
<comment type="caution">
    <text evidence="2">The sequence shown here is derived from an EMBL/GenBank/DDBJ whole genome shotgun (WGS) entry which is preliminary data.</text>
</comment>
<feature type="transmembrane region" description="Helical" evidence="1">
    <location>
        <begin position="146"/>
        <end position="163"/>
    </location>
</feature>
<feature type="transmembrane region" description="Helical" evidence="1">
    <location>
        <begin position="75"/>
        <end position="95"/>
    </location>
</feature>
<evidence type="ECO:0000313" key="3">
    <source>
        <dbReference type="Proteomes" id="UP000602124"/>
    </source>
</evidence>
<accession>A0A934IS04</accession>
<feature type="transmembrane region" description="Helical" evidence="1">
    <location>
        <begin position="7"/>
        <end position="24"/>
    </location>
</feature>
<evidence type="ECO:0000256" key="1">
    <source>
        <dbReference type="SAM" id="Phobius"/>
    </source>
</evidence>
<sequence>MEFAADIQLYVRLISGTILGLSVGKLLSGTAKFIQHPHEYRINWLHALWIVFLFGSIIIFWWQEALTFSRVQWSFPLYAFQIAYCGSFLFITAILLPDEVTEFDTHYEYFMARRVWFYGALIVSYLLGIGNAVIKDGWEESFLSPEYIILNLVMVAILVAGMVLNRPRLQLGIAAFMVLLTVLSALLE</sequence>
<dbReference type="EMBL" id="JAEKMH010000003">
    <property type="protein sequence ID" value="MBJ3785723.1"/>
    <property type="molecule type" value="Genomic_DNA"/>
</dbReference>
<feature type="transmembrane region" description="Helical" evidence="1">
    <location>
        <begin position="44"/>
        <end position="63"/>
    </location>
</feature>
<keyword evidence="3" id="KW-1185">Reference proteome</keyword>
<keyword evidence="1" id="KW-0812">Transmembrane</keyword>
<keyword evidence="1" id="KW-0472">Membrane</keyword>
<dbReference type="Proteomes" id="UP000602124">
    <property type="component" value="Unassembled WGS sequence"/>
</dbReference>